<keyword evidence="8 10" id="KW-0472">Membrane</keyword>
<keyword evidence="3" id="KW-1003">Cell membrane</keyword>
<dbReference type="GO" id="GO:0071111">
    <property type="term" value="F:cyclic-guanylate-specific phosphodiesterase activity"/>
    <property type="evidence" value="ECO:0007669"/>
    <property type="project" value="UniProtKB-EC"/>
</dbReference>
<dbReference type="SMART" id="SM00052">
    <property type="entry name" value="EAL"/>
    <property type="match status" value="1"/>
</dbReference>
<dbReference type="PANTHER" id="PTHR33121:SF73">
    <property type="entry name" value="CYCLIC DI-GMP PHOSPHODIESTERASE PDEN-RELATED"/>
    <property type="match status" value="1"/>
</dbReference>
<evidence type="ECO:0000259" key="11">
    <source>
        <dbReference type="PROSITE" id="PS50883"/>
    </source>
</evidence>
<evidence type="ECO:0000256" key="7">
    <source>
        <dbReference type="ARBA" id="ARBA00022989"/>
    </source>
</evidence>
<dbReference type="Pfam" id="PF12792">
    <property type="entry name" value="CSS-motif"/>
    <property type="match status" value="1"/>
</dbReference>
<dbReference type="AlphaFoldDB" id="A0A848MJM8"/>
<dbReference type="InterPro" id="IPR035919">
    <property type="entry name" value="EAL_sf"/>
</dbReference>
<comment type="caution">
    <text evidence="12">The sequence shown here is derived from an EMBL/GenBank/DDBJ whole genome shotgun (WGS) entry which is preliminary data.</text>
</comment>
<evidence type="ECO:0000256" key="2">
    <source>
        <dbReference type="ARBA" id="ARBA00012282"/>
    </source>
</evidence>
<dbReference type="CDD" id="cd01948">
    <property type="entry name" value="EAL"/>
    <property type="match status" value="1"/>
</dbReference>
<sequence>MGLLSALQYDFLPSRHSKARVFIVSLFCFVLFTAITLYFIQLRNKQEHDALGQQIVQFTQQYLTSLTESMSKLNQLPVQECPAVSDVLIRNAAMTPGVRTLLLVRNGNIFCSSIAGAVDIKVNDLFAYINEHKPLDIKLQQGTRFIPKRPLIVVWLANPDISNSGILATIDLTNYSNILFSQGVSRFQGIALITENHALLSSSSTIVNVEQLPDGHYLSFDLNKFPLSLRLYGPLLSPENIRYTLLSGVLLSMLLGALFHYIHLNYHSIEREIIRGMRHNEFFVEYQPVIDSQNNKIIGVEALLRWQHPTEGRIPPDIFINYAESHGLIVSLTQYLLRIVAIDAHSLAYNMPKGLKLSINISPYHLTTQSFRDDVRHFISSLPQPNFLNIVFEITERGMIDNEQAMSDFMWLRQQGIEVAIDDFGTGYSALIYLEKFTVDYLKIDRGFVMSIDQNTLTTPVLDTVLRLTDQLKLKTVAEGVETASQAEYLRQHGVAFLQGFLYSRALGLDALIDFTYKFNRQIVSANV</sequence>
<protein>
    <recommendedName>
        <fullName evidence="2">cyclic-guanylate-specific phosphodiesterase</fullName>
        <ecNumber evidence="2">3.1.4.52</ecNumber>
    </recommendedName>
</protein>
<dbReference type="InterPro" id="IPR024744">
    <property type="entry name" value="CSS-motif_dom"/>
</dbReference>
<comment type="subcellular location">
    <subcellularLocation>
        <location evidence="1">Cell membrane</location>
        <topology evidence="1">Multi-pass membrane protein</topology>
    </subcellularLocation>
</comment>
<dbReference type="Pfam" id="PF00563">
    <property type="entry name" value="EAL"/>
    <property type="match status" value="1"/>
</dbReference>
<comment type="catalytic activity">
    <reaction evidence="9">
        <text>3',3'-c-di-GMP + H2O = 5'-phosphoguanylyl(3'-&gt;5')guanosine + H(+)</text>
        <dbReference type="Rhea" id="RHEA:24902"/>
        <dbReference type="ChEBI" id="CHEBI:15377"/>
        <dbReference type="ChEBI" id="CHEBI:15378"/>
        <dbReference type="ChEBI" id="CHEBI:58754"/>
        <dbReference type="ChEBI" id="CHEBI:58805"/>
        <dbReference type="EC" id="3.1.4.52"/>
    </reaction>
</comment>
<keyword evidence="7 10" id="KW-1133">Transmembrane helix</keyword>
<keyword evidence="13" id="KW-1185">Reference proteome</keyword>
<evidence type="ECO:0000313" key="12">
    <source>
        <dbReference type="EMBL" id="NMP27321.1"/>
    </source>
</evidence>
<dbReference type="NCBIfam" id="NF007839">
    <property type="entry name" value="PRK10551.1"/>
    <property type="match status" value="1"/>
</dbReference>
<keyword evidence="5 10" id="KW-0812">Transmembrane</keyword>
<evidence type="ECO:0000256" key="3">
    <source>
        <dbReference type="ARBA" id="ARBA00022475"/>
    </source>
</evidence>
<dbReference type="InterPro" id="IPR001633">
    <property type="entry name" value="EAL_dom"/>
</dbReference>
<dbReference type="EC" id="3.1.4.52" evidence="2"/>
<dbReference type="PANTHER" id="PTHR33121">
    <property type="entry name" value="CYCLIC DI-GMP PHOSPHODIESTERASE PDEF"/>
    <property type="match status" value="1"/>
</dbReference>
<reference evidence="12 13" key="1">
    <citation type="submission" date="2020-01" db="EMBL/GenBank/DDBJ databases">
        <authorList>
            <person name="Lee S.D."/>
        </authorList>
    </citation>
    <scope>NUCLEOTIDE SEQUENCE [LARGE SCALE GENOMIC DNA]</scope>
    <source>
        <strain evidence="12 13">SAP-1</strain>
    </source>
</reference>
<evidence type="ECO:0000256" key="8">
    <source>
        <dbReference type="ARBA" id="ARBA00023136"/>
    </source>
</evidence>
<dbReference type="GO" id="GO:0005886">
    <property type="term" value="C:plasma membrane"/>
    <property type="evidence" value="ECO:0007669"/>
    <property type="project" value="UniProtKB-SubCell"/>
</dbReference>
<evidence type="ECO:0000256" key="5">
    <source>
        <dbReference type="ARBA" id="ARBA00022692"/>
    </source>
</evidence>
<organism evidence="12 13">
    <name type="scientific">Rouxiella aceris</name>
    <dbReference type="NCBI Taxonomy" id="2703884"/>
    <lineage>
        <taxon>Bacteria</taxon>
        <taxon>Pseudomonadati</taxon>
        <taxon>Pseudomonadota</taxon>
        <taxon>Gammaproteobacteria</taxon>
        <taxon>Enterobacterales</taxon>
        <taxon>Yersiniaceae</taxon>
        <taxon>Rouxiella</taxon>
    </lineage>
</organism>
<dbReference type="EMBL" id="JAADJU010000005">
    <property type="protein sequence ID" value="NMP27321.1"/>
    <property type="molecule type" value="Genomic_DNA"/>
</dbReference>
<dbReference type="SUPFAM" id="SSF141868">
    <property type="entry name" value="EAL domain-like"/>
    <property type="match status" value="1"/>
</dbReference>
<evidence type="ECO:0000256" key="6">
    <source>
        <dbReference type="ARBA" id="ARBA00022801"/>
    </source>
</evidence>
<accession>A0A848MJM8</accession>
<evidence type="ECO:0000256" key="4">
    <source>
        <dbReference type="ARBA" id="ARBA00022636"/>
    </source>
</evidence>
<evidence type="ECO:0000313" key="13">
    <source>
        <dbReference type="Proteomes" id="UP000585363"/>
    </source>
</evidence>
<evidence type="ECO:0000256" key="10">
    <source>
        <dbReference type="SAM" id="Phobius"/>
    </source>
</evidence>
<feature type="domain" description="EAL" evidence="11">
    <location>
        <begin position="266"/>
        <end position="520"/>
    </location>
</feature>
<feature type="transmembrane region" description="Helical" evidence="10">
    <location>
        <begin position="20"/>
        <end position="40"/>
    </location>
</feature>
<dbReference type="PROSITE" id="PS50883">
    <property type="entry name" value="EAL"/>
    <property type="match status" value="1"/>
</dbReference>
<reference evidence="12 13" key="2">
    <citation type="submission" date="2020-06" db="EMBL/GenBank/DDBJ databases">
        <title>Polyphasic characterization of a Rahnella strain isolated from tree sap.</title>
        <authorList>
            <person name="Kim I.S."/>
        </authorList>
    </citation>
    <scope>NUCLEOTIDE SEQUENCE [LARGE SCALE GENOMIC DNA]</scope>
    <source>
        <strain evidence="12 13">SAP-1</strain>
    </source>
</reference>
<dbReference type="RefSeq" id="WP_169403039.1">
    <property type="nucleotide sequence ID" value="NZ_JAADJU010000005.1"/>
</dbReference>
<keyword evidence="4" id="KW-0973">c-di-GMP</keyword>
<dbReference type="Gene3D" id="3.20.20.450">
    <property type="entry name" value="EAL domain"/>
    <property type="match status" value="1"/>
</dbReference>
<dbReference type="InterPro" id="IPR050706">
    <property type="entry name" value="Cyclic-di-GMP_PDE-like"/>
</dbReference>
<keyword evidence="6 12" id="KW-0378">Hydrolase</keyword>
<evidence type="ECO:0000256" key="9">
    <source>
        <dbReference type="ARBA" id="ARBA00034290"/>
    </source>
</evidence>
<dbReference type="Proteomes" id="UP000585363">
    <property type="component" value="Unassembled WGS sequence"/>
</dbReference>
<evidence type="ECO:0000256" key="1">
    <source>
        <dbReference type="ARBA" id="ARBA00004651"/>
    </source>
</evidence>
<proteinExistence type="predicted"/>
<name>A0A848MJM8_9GAMM</name>
<gene>
    <name evidence="12" type="ORF">GW590_10630</name>
</gene>